<reference evidence="2" key="1">
    <citation type="journal article" date="2021" name="Syst. Appl. Microbiol.">
        <title>Roseomonas hellenica sp. nov., isolated from roots of wild-growing Alkanna tinctoria.</title>
        <authorList>
            <person name="Rat A."/>
            <person name="Naranjo H.D."/>
            <person name="Lebbe L."/>
            <person name="Cnockaert M."/>
            <person name="Krigas N."/>
            <person name="Grigoriadou K."/>
            <person name="Maloupa E."/>
            <person name="Willems A."/>
        </authorList>
    </citation>
    <scope>NUCLEOTIDE SEQUENCE [LARGE SCALE GENOMIC DNA]</scope>
    <source>
        <strain evidence="2">LMG 31159</strain>
    </source>
</reference>
<protein>
    <submittedName>
        <fullName evidence="1">Uncharacterized protein</fullName>
    </submittedName>
</protein>
<proteinExistence type="predicted"/>
<organism evidence="1 2">
    <name type="scientific">Neoroseomonas terrae</name>
    <dbReference type="NCBI Taxonomy" id="424799"/>
    <lineage>
        <taxon>Bacteria</taxon>
        <taxon>Pseudomonadati</taxon>
        <taxon>Pseudomonadota</taxon>
        <taxon>Alphaproteobacteria</taxon>
        <taxon>Acetobacterales</taxon>
        <taxon>Acetobacteraceae</taxon>
        <taxon>Neoroseomonas</taxon>
    </lineage>
</organism>
<dbReference type="RefSeq" id="WP_211871989.1">
    <property type="nucleotide sequence ID" value="NZ_JAAEDI010000045.1"/>
</dbReference>
<comment type="caution">
    <text evidence="1">The sequence shown here is derived from an EMBL/GenBank/DDBJ whole genome shotgun (WGS) entry which is preliminary data.</text>
</comment>
<accession>A0ABS5EQH0</accession>
<keyword evidence="2" id="KW-1185">Reference proteome</keyword>
<dbReference type="Proteomes" id="UP000698752">
    <property type="component" value="Unassembled WGS sequence"/>
</dbReference>
<evidence type="ECO:0000313" key="2">
    <source>
        <dbReference type="Proteomes" id="UP000698752"/>
    </source>
</evidence>
<gene>
    <name evidence="1" type="ORF">GXW78_26755</name>
</gene>
<name>A0ABS5EQH0_9PROT</name>
<dbReference type="EMBL" id="JAAEDI010000045">
    <property type="protein sequence ID" value="MBR0653282.1"/>
    <property type="molecule type" value="Genomic_DNA"/>
</dbReference>
<sequence>MEKIDAKILGMVAVTLVTRLAAHLERSGALPLGWTAEELRSAATTADNNVRNGSDPLLHTDFAAALRRVAALSLQAPSDAGADPPPTTGASLA</sequence>
<evidence type="ECO:0000313" key="1">
    <source>
        <dbReference type="EMBL" id="MBR0653282.1"/>
    </source>
</evidence>